<keyword evidence="2" id="KW-0539">Nucleus</keyword>
<dbReference type="PANTHER" id="PTHR40621">
    <property type="entry name" value="TRANSCRIPTION FACTOR KAPC-RELATED"/>
    <property type="match status" value="1"/>
</dbReference>
<evidence type="ECO:0000259" key="5">
    <source>
        <dbReference type="PROSITE" id="PS50217"/>
    </source>
</evidence>
<dbReference type="InterPro" id="IPR004827">
    <property type="entry name" value="bZIP"/>
</dbReference>
<dbReference type="GO" id="GO:0000976">
    <property type="term" value="F:transcription cis-regulatory region binding"/>
    <property type="evidence" value="ECO:0007669"/>
    <property type="project" value="InterPro"/>
</dbReference>
<organism evidence="6 7">
    <name type="scientific">Bifiguratus adelaidae</name>
    <dbReference type="NCBI Taxonomy" id="1938954"/>
    <lineage>
        <taxon>Eukaryota</taxon>
        <taxon>Fungi</taxon>
        <taxon>Fungi incertae sedis</taxon>
        <taxon>Mucoromycota</taxon>
        <taxon>Mucoromycotina</taxon>
        <taxon>Endogonomycetes</taxon>
        <taxon>Endogonales</taxon>
        <taxon>Endogonales incertae sedis</taxon>
        <taxon>Bifiguratus</taxon>
    </lineage>
</organism>
<dbReference type="GO" id="GO:0001228">
    <property type="term" value="F:DNA-binding transcription activator activity, RNA polymerase II-specific"/>
    <property type="evidence" value="ECO:0007669"/>
    <property type="project" value="TreeGrafter"/>
</dbReference>
<reference evidence="6 7" key="1">
    <citation type="journal article" date="2017" name="Mycologia">
        <title>Bifiguratus adelaidae, gen. et sp. nov., a new member of Mucoromycotina in endophytic and soil-dwelling habitats.</title>
        <authorList>
            <person name="Torres-Cruz T.J."/>
            <person name="Billingsley Tobias T.L."/>
            <person name="Almatruk M."/>
            <person name="Hesse C."/>
            <person name="Kuske C.R."/>
            <person name="Desiro A."/>
            <person name="Benucci G.M."/>
            <person name="Bonito G."/>
            <person name="Stajich J.E."/>
            <person name="Dunlap C."/>
            <person name="Arnold A.E."/>
            <person name="Porras-Alfaro A."/>
        </authorList>
    </citation>
    <scope>NUCLEOTIDE SEQUENCE [LARGE SCALE GENOMIC DNA]</scope>
    <source>
        <strain evidence="6 7">AZ0501</strain>
    </source>
</reference>
<feature type="coiled-coil region" evidence="3">
    <location>
        <begin position="57"/>
        <end position="120"/>
    </location>
</feature>
<evidence type="ECO:0000256" key="2">
    <source>
        <dbReference type="ARBA" id="ARBA00023242"/>
    </source>
</evidence>
<dbReference type="Proteomes" id="UP000242875">
    <property type="component" value="Unassembled WGS sequence"/>
</dbReference>
<comment type="subcellular location">
    <subcellularLocation>
        <location evidence="1">Nucleus</location>
    </subcellularLocation>
</comment>
<feature type="domain" description="BZIP" evidence="5">
    <location>
        <begin position="38"/>
        <end position="95"/>
    </location>
</feature>
<evidence type="ECO:0000256" key="4">
    <source>
        <dbReference type="SAM" id="MobiDB-lite"/>
    </source>
</evidence>
<gene>
    <name evidence="6" type="ORF">BZG36_03585</name>
</gene>
<keyword evidence="3" id="KW-0175">Coiled coil</keyword>
<dbReference type="CDD" id="cd14688">
    <property type="entry name" value="bZIP_YAP"/>
    <property type="match status" value="1"/>
</dbReference>
<sequence>MLPDLNLASPTPSSDDVEEQPRKGKPGRKPQPPNPALRKAQNRAAQKAFRKRRIEHMKQLEQDVGGYKGENMRLREENRELTLRVEDLSKEIRILKGLLGQEAQRRREAREKALNEANQTNKTFDLSQFQTNYANVPGLASGVESMSINIPATDDMSLPLFDNLAYPDLTGLDSTLFDNMAPLPPPPLLTNQAMQQASPSPDMLFLTPGAPKSPLNNVAGSAGTPGVQRSITTNPALFTNPNLVLETPGPAHLPQPIYEQYEELRGRILFLCKQFNTVIAPPTALQQLVPHDPRINLIPTAGSRDKLIVHQDSYDLTDCLSILMSSARYLGGDISDKRQWAFADVWCERYHFLVTGVTWNGRHERRWGGNHTSREPEPKQEEKEWVGQGGQIMLQQS</sequence>
<dbReference type="PANTHER" id="PTHR40621:SF6">
    <property type="entry name" value="AP-1-LIKE TRANSCRIPTION FACTOR YAP1-RELATED"/>
    <property type="match status" value="1"/>
</dbReference>
<feature type="compositionally biased region" description="Basic and acidic residues" evidence="4">
    <location>
        <begin position="372"/>
        <end position="385"/>
    </location>
</feature>
<keyword evidence="7" id="KW-1185">Reference proteome</keyword>
<dbReference type="OrthoDB" id="2593073at2759"/>
<dbReference type="SMART" id="SM00338">
    <property type="entry name" value="BRLZ"/>
    <property type="match status" value="1"/>
</dbReference>
<dbReference type="EMBL" id="MVBO01000086">
    <property type="protein sequence ID" value="OZJ03428.1"/>
    <property type="molecule type" value="Genomic_DNA"/>
</dbReference>
<dbReference type="GO" id="GO:0090575">
    <property type="term" value="C:RNA polymerase II transcription regulator complex"/>
    <property type="evidence" value="ECO:0007669"/>
    <property type="project" value="TreeGrafter"/>
</dbReference>
<feature type="region of interest" description="Disordered" evidence="4">
    <location>
        <begin position="364"/>
        <end position="390"/>
    </location>
</feature>
<dbReference type="PROSITE" id="PS50217">
    <property type="entry name" value="BZIP"/>
    <property type="match status" value="1"/>
</dbReference>
<dbReference type="Pfam" id="PF00170">
    <property type="entry name" value="bZIP_1"/>
    <property type="match status" value="1"/>
</dbReference>
<comment type="caution">
    <text evidence="6">The sequence shown here is derived from an EMBL/GenBank/DDBJ whole genome shotgun (WGS) entry which is preliminary data.</text>
</comment>
<evidence type="ECO:0000313" key="7">
    <source>
        <dbReference type="Proteomes" id="UP000242875"/>
    </source>
</evidence>
<evidence type="ECO:0000256" key="1">
    <source>
        <dbReference type="ARBA" id="ARBA00004123"/>
    </source>
</evidence>
<accession>A0A261XYP0</accession>
<feature type="region of interest" description="Disordered" evidence="4">
    <location>
        <begin position="1"/>
        <end position="46"/>
    </location>
</feature>
<dbReference type="InterPro" id="IPR050936">
    <property type="entry name" value="AP-1-like"/>
</dbReference>
<dbReference type="PROSITE" id="PS00036">
    <property type="entry name" value="BZIP_BASIC"/>
    <property type="match status" value="1"/>
</dbReference>
<dbReference type="Gene3D" id="1.20.5.170">
    <property type="match status" value="1"/>
</dbReference>
<proteinExistence type="predicted"/>
<dbReference type="InterPro" id="IPR046347">
    <property type="entry name" value="bZIP_sf"/>
</dbReference>
<dbReference type="SUPFAM" id="SSF57959">
    <property type="entry name" value="Leucine zipper domain"/>
    <property type="match status" value="1"/>
</dbReference>
<dbReference type="AlphaFoldDB" id="A0A261XYP0"/>
<evidence type="ECO:0000313" key="6">
    <source>
        <dbReference type="EMBL" id="OZJ03428.1"/>
    </source>
</evidence>
<name>A0A261XYP0_9FUNG</name>
<protein>
    <recommendedName>
        <fullName evidence="5">BZIP domain-containing protein</fullName>
    </recommendedName>
</protein>
<evidence type="ECO:0000256" key="3">
    <source>
        <dbReference type="SAM" id="Coils"/>
    </source>
</evidence>